<accession>A0A060REA7</accession>
<dbReference type="Gene3D" id="1.10.10.10">
    <property type="entry name" value="Winged helix-like DNA-binding domain superfamily/Winged helix DNA-binding domain"/>
    <property type="match status" value="1"/>
</dbReference>
<sequence length="253" mass="29844">MVNQTDFFISENIIEHIPAEEYFKIDHIIEDVDAFARTTYKSVYVIDYYRQSFLYVSENPLFLCGLTAERVKELGYNFYINHTTPEDLTMLLEINRAGFKFFEKIPNEHRKQYTISYDFQIINKEYRNKSLINHQITALRLTSDGKIWLGLCVASVSSADNSGNIMMLKNKSRDYWEYNRVSQHWEQRLRPELKEIEKDVLKLSAMGYTMNEIADTVNRSVDSVKVYRKNLFEKLGVDNIAEAINYAMNHRLL</sequence>
<evidence type="ECO:0000256" key="3">
    <source>
        <dbReference type="ARBA" id="ARBA00023163"/>
    </source>
</evidence>
<keyword evidence="2" id="KW-0238">DNA-binding</keyword>
<evidence type="ECO:0000259" key="4">
    <source>
        <dbReference type="PROSITE" id="PS50043"/>
    </source>
</evidence>
<dbReference type="SMART" id="SM00421">
    <property type="entry name" value="HTH_LUXR"/>
    <property type="match status" value="1"/>
</dbReference>
<dbReference type="EMBL" id="HG934468">
    <property type="protein sequence ID" value="CDN32534.1"/>
    <property type="molecule type" value="Genomic_DNA"/>
</dbReference>
<evidence type="ECO:0000256" key="2">
    <source>
        <dbReference type="ARBA" id="ARBA00023125"/>
    </source>
</evidence>
<protein>
    <submittedName>
        <fullName evidence="5">Transcriptional regulator</fullName>
    </submittedName>
</protein>
<keyword evidence="3" id="KW-0804">Transcription</keyword>
<dbReference type="GO" id="GO:0003677">
    <property type="term" value="F:DNA binding"/>
    <property type="evidence" value="ECO:0007669"/>
    <property type="project" value="UniProtKB-KW"/>
</dbReference>
<dbReference type="GO" id="GO:0006355">
    <property type="term" value="P:regulation of DNA-templated transcription"/>
    <property type="evidence" value="ECO:0007669"/>
    <property type="project" value="InterPro"/>
</dbReference>
<keyword evidence="6" id="KW-1185">Reference proteome</keyword>
<name>A0A060REA7_9BACT</name>
<reference evidence="5 6" key="1">
    <citation type="journal article" date="2015" name="Genome Announc.">
        <title>Complete Genome Sequence of the Novel Leech Symbiont Mucinivorans hirudinis M3T.</title>
        <authorList>
            <person name="Nelson M.C."/>
            <person name="Bomar L."/>
            <person name="Graf J."/>
        </authorList>
    </citation>
    <scope>NUCLEOTIDE SEQUENCE [LARGE SCALE GENOMIC DNA]</scope>
    <source>
        <strain evidence="6">M3</strain>
    </source>
</reference>
<organism evidence="5 6">
    <name type="scientific">Mucinivorans hirudinis</name>
    <dbReference type="NCBI Taxonomy" id="1433126"/>
    <lineage>
        <taxon>Bacteria</taxon>
        <taxon>Pseudomonadati</taxon>
        <taxon>Bacteroidota</taxon>
        <taxon>Bacteroidia</taxon>
        <taxon>Bacteroidales</taxon>
        <taxon>Rikenellaceae</taxon>
        <taxon>Mucinivorans</taxon>
    </lineage>
</organism>
<evidence type="ECO:0000313" key="6">
    <source>
        <dbReference type="Proteomes" id="UP000027616"/>
    </source>
</evidence>
<proteinExistence type="predicted"/>
<gene>
    <name evidence="5" type="ORF">BN938_2464</name>
</gene>
<dbReference type="Gene3D" id="3.30.450.20">
    <property type="entry name" value="PAS domain"/>
    <property type="match status" value="1"/>
</dbReference>
<dbReference type="HOGENOM" id="CLU_096460_0_0_10"/>
<dbReference type="Pfam" id="PF00196">
    <property type="entry name" value="GerE"/>
    <property type="match status" value="1"/>
</dbReference>
<dbReference type="OrthoDB" id="1727128at2"/>
<dbReference type="InterPro" id="IPR000792">
    <property type="entry name" value="Tscrpt_reg_LuxR_C"/>
</dbReference>
<dbReference type="PROSITE" id="PS50043">
    <property type="entry name" value="HTH_LUXR_2"/>
    <property type="match status" value="1"/>
</dbReference>
<dbReference type="InterPro" id="IPR036388">
    <property type="entry name" value="WH-like_DNA-bd_sf"/>
</dbReference>
<dbReference type="AlphaFoldDB" id="A0A060REA7"/>
<dbReference type="PANTHER" id="PTHR44688:SF16">
    <property type="entry name" value="DNA-BINDING TRANSCRIPTIONAL ACTIVATOR DEVR_DOSR"/>
    <property type="match status" value="1"/>
</dbReference>
<dbReference type="InterPro" id="IPR016032">
    <property type="entry name" value="Sig_transdc_resp-reg_C-effctor"/>
</dbReference>
<dbReference type="PANTHER" id="PTHR44688">
    <property type="entry name" value="DNA-BINDING TRANSCRIPTIONAL ACTIVATOR DEVR_DOSR"/>
    <property type="match status" value="1"/>
</dbReference>
<evidence type="ECO:0000313" key="5">
    <source>
        <dbReference type="EMBL" id="CDN32534.1"/>
    </source>
</evidence>
<keyword evidence="1" id="KW-0805">Transcription regulation</keyword>
<dbReference type="KEGG" id="rbc:BN938_2464"/>
<evidence type="ECO:0000256" key="1">
    <source>
        <dbReference type="ARBA" id="ARBA00023015"/>
    </source>
</evidence>
<dbReference type="SUPFAM" id="SSF46894">
    <property type="entry name" value="C-terminal effector domain of the bipartite response regulators"/>
    <property type="match status" value="1"/>
</dbReference>
<dbReference type="STRING" id="1433126.BN938_2464"/>
<dbReference type="eggNOG" id="COG2197">
    <property type="taxonomic scope" value="Bacteria"/>
</dbReference>
<dbReference type="CDD" id="cd06170">
    <property type="entry name" value="LuxR_C_like"/>
    <property type="match status" value="1"/>
</dbReference>
<dbReference type="Proteomes" id="UP000027616">
    <property type="component" value="Chromosome I"/>
</dbReference>
<feature type="domain" description="HTH luxR-type" evidence="4">
    <location>
        <begin position="186"/>
        <end position="251"/>
    </location>
</feature>